<feature type="binding site" evidence="7">
    <location>
        <position position="25"/>
    </location>
    <ligand>
        <name>a divalent metal cation</name>
        <dbReference type="ChEBI" id="CHEBI:60240"/>
    </ligand>
</feature>
<gene>
    <name evidence="10" type="primary">ispF_1</name>
    <name evidence="7" type="synonym">ispF</name>
    <name evidence="10" type="ORF">KDAU_15720</name>
</gene>
<dbReference type="Proteomes" id="UP000287224">
    <property type="component" value="Unassembled WGS sequence"/>
</dbReference>
<dbReference type="GO" id="GO:0046872">
    <property type="term" value="F:metal ion binding"/>
    <property type="evidence" value="ECO:0007669"/>
    <property type="project" value="UniProtKB-KW"/>
</dbReference>
<dbReference type="EC" id="4.6.1.12" evidence="3 7"/>
<evidence type="ECO:0000256" key="6">
    <source>
        <dbReference type="ARBA" id="ARBA00023239"/>
    </source>
</evidence>
<name>A0A401ZBS1_9CHLR</name>
<dbReference type="RefSeq" id="WP_160145717.1">
    <property type="nucleotide sequence ID" value="NZ_BIFQ01000001.1"/>
</dbReference>
<reference evidence="11" key="1">
    <citation type="submission" date="2018-12" db="EMBL/GenBank/DDBJ databases">
        <title>Tengunoibacter tsumagoiensis gen. nov., sp. nov., Dictyobacter kobayashii sp. nov., D. alpinus sp. nov., and D. joshuensis sp. nov. and description of Dictyobacteraceae fam. nov. within the order Ktedonobacterales isolated from Tengu-no-mugimeshi.</title>
        <authorList>
            <person name="Wang C.M."/>
            <person name="Zheng Y."/>
            <person name="Sakai Y."/>
            <person name="Toyoda A."/>
            <person name="Minakuchi Y."/>
            <person name="Abe K."/>
            <person name="Yokota A."/>
            <person name="Yabe S."/>
        </authorList>
    </citation>
    <scope>NUCLEOTIDE SEQUENCE [LARGE SCALE GENOMIC DNA]</scope>
    <source>
        <strain evidence="11">S-27</strain>
    </source>
</reference>
<dbReference type="SUPFAM" id="SSF69765">
    <property type="entry name" value="IpsF-like"/>
    <property type="match status" value="1"/>
</dbReference>
<keyword evidence="5 7" id="KW-0414">Isoprene biosynthesis</keyword>
<accession>A0A401ZBS1</accession>
<proteinExistence type="inferred from homology"/>
<dbReference type="PROSITE" id="PS01350">
    <property type="entry name" value="ISPF"/>
    <property type="match status" value="1"/>
</dbReference>
<comment type="caution">
    <text evidence="7">Lacks conserved residue(s) required for the propagation of feature annotation.</text>
</comment>
<comment type="caution">
    <text evidence="10">The sequence shown here is derived from an EMBL/GenBank/DDBJ whole genome shotgun (WGS) entry which is preliminary data.</text>
</comment>
<feature type="binding site" evidence="7">
    <location>
        <begin position="77"/>
        <end position="81"/>
    </location>
    <ligand>
        <name>4-CDP-2-C-methyl-D-erythritol 2-phosphate</name>
        <dbReference type="ChEBI" id="CHEBI:57919"/>
    </ligand>
</feature>
<dbReference type="GO" id="GO:0019288">
    <property type="term" value="P:isopentenyl diphosphate biosynthetic process, methylerythritol 4-phosphate pathway"/>
    <property type="evidence" value="ECO:0007669"/>
    <property type="project" value="UniProtKB-UniRule"/>
</dbReference>
<dbReference type="PANTHER" id="PTHR43181:SF1">
    <property type="entry name" value="2-C-METHYL-D-ERYTHRITOL 2,4-CYCLODIPHOSPHATE SYNTHASE, CHLOROPLASTIC"/>
    <property type="match status" value="1"/>
</dbReference>
<dbReference type="Pfam" id="PF02542">
    <property type="entry name" value="YgbB"/>
    <property type="match status" value="1"/>
</dbReference>
<protein>
    <recommendedName>
        <fullName evidence="3 7">2-C-methyl-D-erythritol 2,4-cyclodiphosphate synthase</fullName>
        <shortName evidence="7">MECDP-synthase</shortName>
        <shortName evidence="7">MECPP-synthase</shortName>
        <shortName evidence="7">MECPS</shortName>
        <ecNumber evidence="3 7">4.6.1.12</ecNumber>
    </recommendedName>
</protein>
<dbReference type="AlphaFoldDB" id="A0A401ZBS1"/>
<dbReference type="EMBL" id="BIFQ01000001">
    <property type="protein sequence ID" value="GCE04243.1"/>
    <property type="molecule type" value="Genomic_DNA"/>
</dbReference>
<dbReference type="InterPro" id="IPR036571">
    <property type="entry name" value="MECDP_synthase_sf"/>
</dbReference>
<dbReference type="InterPro" id="IPR003526">
    <property type="entry name" value="MECDP_synthase"/>
</dbReference>
<feature type="domain" description="2-C-methyl-D-erythritol 2,4-cyclodiphosphate synthase" evidence="9">
    <location>
        <begin position="16"/>
        <end position="170"/>
    </location>
</feature>
<dbReference type="UniPathway" id="UPA00056">
    <property type="reaction ID" value="UER00095"/>
</dbReference>
<keyword evidence="4 7" id="KW-0479">Metal-binding</keyword>
<dbReference type="CDD" id="cd00554">
    <property type="entry name" value="MECDP_synthase"/>
    <property type="match status" value="1"/>
</dbReference>
<evidence type="ECO:0000256" key="1">
    <source>
        <dbReference type="ARBA" id="ARBA00000200"/>
    </source>
</evidence>
<dbReference type="GO" id="GO:0008685">
    <property type="term" value="F:2-C-methyl-D-erythritol 2,4-cyclodiphosphate synthase activity"/>
    <property type="evidence" value="ECO:0007669"/>
    <property type="project" value="UniProtKB-UniRule"/>
</dbReference>
<sequence>MKEDSNLLTKMLSEQLRIGTGIDFHSLHSNCPLVLGGVTIPFDKGFNVKRSDGDPVSHAIVDALLAALGEGDIADWFDDADSITDARSITYLGEIREKLLEPLNVSLINLHVVILAEEPKLKPYYPQMKENIAQQLQIDLDRISIQGKTFEGKGVIGSQQGIETQVNVALLKQSSK</sequence>
<comment type="catalytic activity">
    <reaction evidence="1 7 8">
        <text>4-CDP-2-C-methyl-D-erythritol 2-phosphate = 2-C-methyl-D-erythritol 2,4-cyclic diphosphate + CMP</text>
        <dbReference type="Rhea" id="RHEA:23864"/>
        <dbReference type="ChEBI" id="CHEBI:57919"/>
        <dbReference type="ChEBI" id="CHEBI:58483"/>
        <dbReference type="ChEBI" id="CHEBI:60377"/>
        <dbReference type="EC" id="4.6.1.12"/>
    </reaction>
</comment>
<evidence type="ECO:0000313" key="10">
    <source>
        <dbReference type="EMBL" id="GCE04243.1"/>
    </source>
</evidence>
<evidence type="ECO:0000313" key="11">
    <source>
        <dbReference type="Proteomes" id="UP000287224"/>
    </source>
</evidence>
<organism evidence="10 11">
    <name type="scientific">Dictyobacter aurantiacus</name>
    <dbReference type="NCBI Taxonomy" id="1936993"/>
    <lineage>
        <taxon>Bacteria</taxon>
        <taxon>Bacillati</taxon>
        <taxon>Chloroflexota</taxon>
        <taxon>Ktedonobacteria</taxon>
        <taxon>Ktedonobacterales</taxon>
        <taxon>Dictyobacteraceae</taxon>
        <taxon>Dictyobacter</taxon>
    </lineage>
</organism>
<dbReference type="HAMAP" id="MF_00107">
    <property type="entry name" value="IspF"/>
    <property type="match status" value="1"/>
</dbReference>
<comment type="subunit">
    <text evidence="7">Homotrimer.</text>
</comment>
<evidence type="ECO:0000256" key="3">
    <source>
        <dbReference type="ARBA" id="ARBA00012579"/>
    </source>
</evidence>
<evidence type="ECO:0000256" key="5">
    <source>
        <dbReference type="ARBA" id="ARBA00023229"/>
    </source>
</evidence>
<feature type="site" description="Transition state stabilizer" evidence="7">
    <location>
        <position position="149"/>
    </location>
</feature>
<evidence type="ECO:0000256" key="7">
    <source>
        <dbReference type="HAMAP-Rule" id="MF_00107"/>
    </source>
</evidence>
<dbReference type="InterPro" id="IPR020555">
    <property type="entry name" value="MECDP_synthase_CS"/>
</dbReference>
<keyword evidence="11" id="KW-1185">Reference proteome</keyword>
<evidence type="ECO:0000259" key="9">
    <source>
        <dbReference type="Pfam" id="PF02542"/>
    </source>
</evidence>
<feature type="binding site" evidence="7">
    <location>
        <position position="23"/>
    </location>
    <ligand>
        <name>a divalent metal cation</name>
        <dbReference type="ChEBI" id="CHEBI:60240"/>
    </ligand>
</feature>
<dbReference type="GO" id="GO:0016114">
    <property type="term" value="P:terpenoid biosynthetic process"/>
    <property type="evidence" value="ECO:0007669"/>
    <property type="project" value="InterPro"/>
</dbReference>
<evidence type="ECO:0000256" key="8">
    <source>
        <dbReference type="RuleBase" id="RU004395"/>
    </source>
</evidence>
<feature type="binding site" evidence="7">
    <location>
        <begin position="23"/>
        <end position="25"/>
    </location>
    <ligand>
        <name>4-CDP-2-C-methyl-D-erythritol 2-phosphate</name>
        <dbReference type="ChEBI" id="CHEBI:57919"/>
    </ligand>
</feature>
<evidence type="ECO:0000256" key="2">
    <source>
        <dbReference type="ARBA" id="ARBA00004709"/>
    </source>
</evidence>
<comment type="similarity">
    <text evidence="7 8">Belongs to the IspF family.</text>
</comment>
<comment type="cofactor">
    <cofactor evidence="7">
        <name>a divalent metal cation</name>
        <dbReference type="ChEBI" id="CHEBI:60240"/>
    </cofactor>
    <text evidence="7">Binds 1 divalent metal cation per subunit.</text>
</comment>
<dbReference type="Gene3D" id="3.30.1330.50">
    <property type="entry name" value="2-C-methyl-D-erythritol 2,4-cyclodiphosphate synthase"/>
    <property type="match status" value="1"/>
</dbReference>
<comment type="function">
    <text evidence="7">Involved in the biosynthesis of isopentenyl diphosphate (IPP) and dimethylallyl diphosphate (DMAPP), two major building blocks of isoprenoid compounds. Catalyzes the conversion of 4-diphosphocytidyl-2-C-methyl-D-erythritol 2-phosphate (CDP-ME2P) to 2-C-methyl-D-erythritol 2,4-cyclodiphosphate (ME-CPP) with a corresponding release of cytidine 5-monophosphate (CMP).</text>
</comment>
<comment type="pathway">
    <text evidence="2 7">Isoprenoid biosynthesis; isopentenyl diphosphate biosynthesis via DXP pathway; isopentenyl diphosphate from 1-deoxy-D-xylulose 5-phosphate: step 4/6.</text>
</comment>
<keyword evidence="6 7" id="KW-0456">Lyase</keyword>
<feature type="binding site" evidence="7">
    <location>
        <position position="58"/>
    </location>
    <ligand>
        <name>a divalent metal cation</name>
        <dbReference type="ChEBI" id="CHEBI:60240"/>
    </ligand>
</feature>
<dbReference type="PANTHER" id="PTHR43181">
    <property type="entry name" value="2-C-METHYL-D-ERYTHRITOL 2,4-CYCLODIPHOSPHATE SYNTHASE, CHLOROPLASTIC"/>
    <property type="match status" value="1"/>
</dbReference>
<evidence type="ECO:0000256" key="4">
    <source>
        <dbReference type="ARBA" id="ARBA00022723"/>
    </source>
</evidence>
<dbReference type="NCBIfam" id="TIGR00151">
    <property type="entry name" value="ispF"/>
    <property type="match status" value="1"/>
</dbReference>
<feature type="binding site" evidence="7">
    <location>
        <begin position="72"/>
        <end position="74"/>
    </location>
    <ligand>
        <name>4-CDP-2-C-methyl-D-erythritol 2-phosphate</name>
        <dbReference type="ChEBI" id="CHEBI:57919"/>
    </ligand>
</feature>
<dbReference type="OrthoDB" id="9806837at2"/>